<dbReference type="InterPro" id="IPR007701">
    <property type="entry name" value="Interferon-rel_develop_reg_N"/>
</dbReference>
<protein>
    <submittedName>
        <fullName evidence="4">Interferon-related developmental regulator 1</fullName>
    </submittedName>
</protein>
<dbReference type="EMBL" id="QGNW01001094">
    <property type="protein sequence ID" value="RVW56140.1"/>
    <property type="molecule type" value="Genomic_DNA"/>
</dbReference>
<name>A0A438F7Z0_VITVI</name>
<dbReference type="Proteomes" id="UP000288805">
    <property type="component" value="Unassembled WGS sequence"/>
</dbReference>
<feature type="region of interest" description="Disordered" evidence="2">
    <location>
        <begin position="1"/>
        <end position="48"/>
    </location>
</feature>
<organism evidence="4 5">
    <name type="scientific">Vitis vinifera</name>
    <name type="common">Grape</name>
    <dbReference type="NCBI Taxonomy" id="29760"/>
    <lineage>
        <taxon>Eukaryota</taxon>
        <taxon>Viridiplantae</taxon>
        <taxon>Streptophyta</taxon>
        <taxon>Embryophyta</taxon>
        <taxon>Tracheophyta</taxon>
        <taxon>Spermatophyta</taxon>
        <taxon>Magnoliopsida</taxon>
        <taxon>eudicotyledons</taxon>
        <taxon>Gunneridae</taxon>
        <taxon>Pentapetalae</taxon>
        <taxon>rosids</taxon>
        <taxon>Vitales</taxon>
        <taxon>Vitaceae</taxon>
        <taxon>Viteae</taxon>
        <taxon>Vitis</taxon>
    </lineage>
</organism>
<dbReference type="PANTHER" id="PTHR12354">
    <property type="entry name" value="INTERFERON-RELATED DEVELOPMENTAL REGULATOR"/>
    <property type="match status" value="1"/>
</dbReference>
<sequence>MSPAQGMESLAAQPFKDSLNSPDEVKSHGREITAKNNESRRGQRQHDCGAVGGLGGLKICEEVEEKGLIPNVLTALTDFQTSSTPQKSTGQCAHMGASNIPSTIITTLTGHSSTPLAPRGCDDRLRKGCCQLQDFNFSRSFGGEESYIVEAYPVLTRISYLGLNRVAPFQVICRAEAARVMIHAPTQLAGDFNSDFSYEIPNPCNSQRKKVSLLDSDDDDSASSSSTSRSDLVLAQGIEDVQLDKESSLDQALDALYEKRGTTRERALSSIIEAFSSNLQHLFVEKKSICDMMIVLYKGLGSAIGGKEAYWGKVYGPVSKKRLTVSQQMCSLEGGGLLALTVGHGDNAHEILEESVPPISQALKSSSESSKISWLLECLAIVTFIGANDPEETERSMQIMWQLLHPKLGSNVVARKPSAEVITAVVSAWSFLLTTMDGWKLNPKNWQGSISYFSSLLDKDDRSVRIAAGEALALIFEVGSLEKFFIEPKGPSDSSIHEENIHREGFTHIQGLKGKILNQVRNLSVEAGGKGSVKKDLNSQRNSFRDILEFLEGGYCPETSMKIGGDSLNTSTWSQLIQVPLLLLPFTSKWADLLSTCRLVSLP</sequence>
<accession>A0A438F7Z0</accession>
<evidence type="ECO:0000256" key="1">
    <source>
        <dbReference type="ARBA" id="ARBA00008828"/>
    </source>
</evidence>
<dbReference type="PANTHER" id="PTHR12354:SF1">
    <property type="entry name" value="INTERFERON-RELATED DEVELOPMENTAL REGULATOR 1"/>
    <property type="match status" value="1"/>
</dbReference>
<dbReference type="SUPFAM" id="SSF48371">
    <property type="entry name" value="ARM repeat"/>
    <property type="match status" value="1"/>
</dbReference>
<evidence type="ECO:0000313" key="4">
    <source>
        <dbReference type="EMBL" id="RVW56140.1"/>
    </source>
</evidence>
<dbReference type="Pfam" id="PF05004">
    <property type="entry name" value="IFRD"/>
    <property type="match status" value="2"/>
</dbReference>
<evidence type="ECO:0000256" key="2">
    <source>
        <dbReference type="SAM" id="MobiDB-lite"/>
    </source>
</evidence>
<feature type="domain" description="Interferon-related developmental regulator N-terminal" evidence="3">
    <location>
        <begin position="327"/>
        <end position="552"/>
    </location>
</feature>
<dbReference type="InterPro" id="IPR039777">
    <property type="entry name" value="IFRD"/>
</dbReference>
<dbReference type="InterPro" id="IPR016024">
    <property type="entry name" value="ARM-type_fold"/>
</dbReference>
<gene>
    <name evidence="4" type="primary">IFRD1_2</name>
    <name evidence="4" type="ORF">CK203_080821</name>
</gene>
<feature type="domain" description="Interferon-related developmental regulator N-terminal" evidence="3">
    <location>
        <begin position="223"/>
        <end position="288"/>
    </location>
</feature>
<feature type="region of interest" description="Disordered" evidence="2">
    <location>
        <begin position="209"/>
        <end position="228"/>
    </location>
</feature>
<feature type="compositionally biased region" description="Basic and acidic residues" evidence="2">
    <location>
        <begin position="23"/>
        <end position="47"/>
    </location>
</feature>
<evidence type="ECO:0000313" key="5">
    <source>
        <dbReference type="Proteomes" id="UP000288805"/>
    </source>
</evidence>
<comment type="caution">
    <text evidence="4">The sequence shown here is derived from an EMBL/GenBank/DDBJ whole genome shotgun (WGS) entry which is preliminary data.</text>
</comment>
<comment type="similarity">
    <text evidence="1">Belongs to the IFRD family.</text>
</comment>
<evidence type="ECO:0000259" key="3">
    <source>
        <dbReference type="Pfam" id="PF05004"/>
    </source>
</evidence>
<proteinExistence type="inferred from homology"/>
<reference evidence="4 5" key="1">
    <citation type="journal article" date="2018" name="PLoS Genet.">
        <title>Population sequencing reveals clonal diversity and ancestral inbreeding in the grapevine cultivar Chardonnay.</title>
        <authorList>
            <person name="Roach M.J."/>
            <person name="Johnson D.L."/>
            <person name="Bohlmann J."/>
            <person name="van Vuuren H.J."/>
            <person name="Jones S.J."/>
            <person name="Pretorius I.S."/>
            <person name="Schmidt S.A."/>
            <person name="Borneman A.R."/>
        </authorList>
    </citation>
    <scope>NUCLEOTIDE SEQUENCE [LARGE SCALE GENOMIC DNA]</scope>
    <source>
        <strain evidence="5">cv. Chardonnay</strain>
        <tissue evidence="4">Leaf</tissue>
    </source>
</reference>
<dbReference type="AlphaFoldDB" id="A0A438F7Z0"/>